<sequence>MQLGYYIYNDQLSQPFIWNPIYQQTVSHPILDKTFTFYHSNDIASNPFLKKASRRLDRFFTSLQSDSLSSNGSCFLEEIHGGKQLNRTVYSHMKIDEHEYYVFTQGIKDLPSSINQFSRIHIYSGICLFGAQTIYGTTANNQKVSVLTKRLNDLTSPITDFWLDDNPSFYEIESIVRLSHCISDFVSTLPASIPYSITLDEPRLQYVLYLLDLLERQLISYPLLEQWMNYVNRRHQAVLTSYKEAILALLKKKNLKHVISINDANGLSPIDQLITEGIVSRKMPDLAKLIAELSSNDECWALLCNISPPQTYQELSYLSYVRNFLQQCLKQADEPAELLFQIDNPMERKIYRYAKNYVKKINQTSDHQYQCHAAALFPHEQIFLATGPAELYYHQWDQQSVRNVQQDFSILEKLYSSTHQSLIMKNFQDASVVS</sequence>
<dbReference type="RefSeq" id="WP_073154909.1">
    <property type="nucleotide sequence ID" value="NZ_FQVL01000006.1"/>
</dbReference>
<dbReference type="STRING" id="112248.SAMN05444392_10673"/>
<accession>A0A1M4Y6A8</accession>
<dbReference type="EMBL" id="FQVL01000006">
    <property type="protein sequence ID" value="SHF01344.1"/>
    <property type="molecule type" value="Genomic_DNA"/>
</dbReference>
<reference evidence="1 2" key="1">
    <citation type="submission" date="2016-11" db="EMBL/GenBank/DDBJ databases">
        <authorList>
            <person name="Jaros S."/>
            <person name="Januszkiewicz K."/>
            <person name="Wedrychowicz H."/>
        </authorList>
    </citation>
    <scope>NUCLEOTIDE SEQUENCE [LARGE SCALE GENOMIC DNA]</scope>
    <source>
        <strain evidence="1 2">DSM 44666</strain>
    </source>
</reference>
<dbReference type="Proteomes" id="UP000184476">
    <property type="component" value="Unassembled WGS sequence"/>
</dbReference>
<dbReference type="AlphaFoldDB" id="A0A1M4Y6A8"/>
<name>A0A1M4Y6A8_9BACL</name>
<keyword evidence="2" id="KW-1185">Reference proteome</keyword>
<evidence type="ECO:0000313" key="2">
    <source>
        <dbReference type="Proteomes" id="UP000184476"/>
    </source>
</evidence>
<protein>
    <submittedName>
        <fullName evidence="1">Uncharacterized protein</fullName>
    </submittedName>
</protein>
<proteinExistence type="predicted"/>
<gene>
    <name evidence="1" type="ORF">SAMN05444392_10673</name>
</gene>
<evidence type="ECO:0000313" key="1">
    <source>
        <dbReference type="EMBL" id="SHF01344.1"/>
    </source>
</evidence>
<dbReference type="OrthoDB" id="9823676at2"/>
<organism evidence="1 2">
    <name type="scientific">Seinonella peptonophila</name>
    <dbReference type="NCBI Taxonomy" id="112248"/>
    <lineage>
        <taxon>Bacteria</taxon>
        <taxon>Bacillati</taxon>
        <taxon>Bacillota</taxon>
        <taxon>Bacilli</taxon>
        <taxon>Bacillales</taxon>
        <taxon>Thermoactinomycetaceae</taxon>
        <taxon>Seinonella</taxon>
    </lineage>
</organism>